<protein>
    <recommendedName>
        <fullName evidence="5">MT-A70-domain-containing protein</fullName>
    </recommendedName>
</protein>
<evidence type="ECO:0000256" key="2">
    <source>
        <dbReference type="SAM" id="MobiDB-lite"/>
    </source>
</evidence>
<dbReference type="PROSITE" id="PS51143">
    <property type="entry name" value="MT_A70"/>
    <property type="match status" value="1"/>
</dbReference>
<sequence>MADQDYLSAAILYQNTAKTVTLLDIPRSISLAQGICGDPCTHQLHSSQPLQEPFASTEPKSEKAKAKVLQTESASKSPYQFPKIILRHALRNIAENWDGGWCIERVVSPSLTVRQGKKRTGDEDNPPERPAQGRNSSQDAEKELRDSSIKTEPNMRIAVESLQVRTLSEPLNLATDVASAVYTCSFIQDIANKLVHNPSPAPVSLQCSHTTYVIPPSASFVLSEISEATAPAFSMAALTMWSEPSATTGPGQFDFILLDPPWQNRSVRRSSKYETIRDTYLMEVLRNTLAQHVALGSLVGCWVTNKLSVREAALELFMAWGLQLVEEWAWLKTTVYGDPVTDIEGAWRKPYEILLLGRMIDGSEGVVASVQRKVIVAVPDVHSRKPHLKGLIEPMLPVHYRALEVFARNMTAGWMAWGDEVLKFNWEGHWSKRI</sequence>
<organism evidence="3 4">
    <name type="scientific">Stereocaulon virgatum</name>
    <dbReference type="NCBI Taxonomy" id="373712"/>
    <lineage>
        <taxon>Eukaryota</taxon>
        <taxon>Fungi</taxon>
        <taxon>Dikarya</taxon>
        <taxon>Ascomycota</taxon>
        <taxon>Pezizomycotina</taxon>
        <taxon>Lecanoromycetes</taxon>
        <taxon>OSLEUM clade</taxon>
        <taxon>Lecanoromycetidae</taxon>
        <taxon>Lecanorales</taxon>
        <taxon>Lecanorineae</taxon>
        <taxon>Stereocaulaceae</taxon>
        <taxon>Stereocaulon</taxon>
    </lineage>
</organism>
<name>A0ABR4AFG0_9LECA</name>
<dbReference type="PROSITE" id="PS00092">
    <property type="entry name" value="N6_MTASE"/>
    <property type="match status" value="1"/>
</dbReference>
<dbReference type="Proteomes" id="UP001590950">
    <property type="component" value="Unassembled WGS sequence"/>
</dbReference>
<dbReference type="EMBL" id="JBEFKJ010000009">
    <property type="protein sequence ID" value="KAL2044518.1"/>
    <property type="molecule type" value="Genomic_DNA"/>
</dbReference>
<dbReference type="Pfam" id="PF05063">
    <property type="entry name" value="MT-A70"/>
    <property type="match status" value="1"/>
</dbReference>
<comment type="caution">
    <text evidence="3">The sequence shown here is derived from an EMBL/GenBank/DDBJ whole genome shotgun (WGS) entry which is preliminary data.</text>
</comment>
<dbReference type="PANTHER" id="PTHR12829">
    <property type="entry name" value="N6-ADENOSINE-METHYLTRANSFERASE"/>
    <property type="match status" value="1"/>
</dbReference>
<evidence type="ECO:0000256" key="1">
    <source>
        <dbReference type="PROSITE-ProRule" id="PRU00489"/>
    </source>
</evidence>
<evidence type="ECO:0008006" key="5">
    <source>
        <dbReference type="Google" id="ProtNLM"/>
    </source>
</evidence>
<dbReference type="InterPro" id="IPR002052">
    <property type="entry name" value="DNA_methylase_N6_adenine_CS"/>
</dbReference>
<reference evidence="3 4" key="1">
    <citation type="submission" date="2024-09" db="EMBL/GenBank/DDBJ databases">
        <title>Rethinking Asexuality: The Enigmatic Case of Functional Sexual Genes in Lepraria (Stereocaulaceae).</title>
        <authorList>
            <person name="Doellman M."/>
            <person name="Sun Y."/>
            <person name="Barcenas-Pena A."/>
            <person name="Lumbsch H.T."/>
            <person name="Grewe F."/>
        </authorList>
    </citation>
    <scope>NUCLEOTIDE SEQUENCE [LARGE SCALE GENOMIC DNA]</scope>
    <source>
        <strain evidence="3 4">Mercado 3170</strain>
    </source>
</reference>
<accession>A0ABR4AFG0</accession>
<dbReference type="PANTHER" id="PTHR12829:SF4">
    <property type="entry name" value="N(6)-ADENINE-SPECIFIC METHYLTRANSFERASE METTL4"/>
    <property type="match status" value="1"/>
</dbReference>
<evidence type="ECO:0000313" key="3">
    <source>
        <dbReference type="EMBL" id="KAL2044518.1"/>
    </source>
</evidence>
<gene>
    <name evidence="3" type="ORF">N7G274_003223</name>
</gene>
<feature type="compositionally biased region" description="Basic and acidic residues" evidence="2">
    <location>
        <begin position="139"/>
        <end position="149"/>
    </location>
</feature>
<evidence type="ECO:0000313" key="4">
    <source>
        <dbReference type="Proteomes" id="UP001590950"/>
    </source>
</evidence>
<feature type="region of interest" description="Disordered" evidence="2">
    <location>
        <begin position="113"/>
        <end position="152"/>
    </location>
</feature>
<dbReference type="InterPro" id="IPR007757">
    <property type="entry name" value="MT-A70-like"/>
</dbReference>
<keyword evidence="4" id="KW-1185">Reference proteome</keyword>
<proteinExistence type="inferred from homology"/>
<comment type="similarity">
    <text evidence="1">Belongs to the MT-A70-like family.</text>
</comment>